<keyword evidence="10 12" id="KW-0472">Membrane</keyword>
<feature type="transmembrane region" description="Helical" evidence="12">
    <location>
        <begin position="725"/>
        <end position="748"/>
    </location>
</feature>
<keyword evidence="7" id="KW-0067">ATP-binding</keyword>
<evidence type="ECO:0000256" key="3">
    <source>
        <dbReference type="ARBA" id="ARBA00012201"/>
    </source>
</evidence>
<evidence type="ECO:0000256" key="6">
    <source>
        <dbReference type="ARBA" id="ARBA00022741"/>
    </source>
</evidence>
<evidence type="ECO:0000256" key="9">
    <source>
        <dbReference type="ARBA" id="ARBA00022989"/>
    </source>
</evidence>
<dbReference type="OrthoDB" id="10006362at2759"/>
<keyword evidence="5" id="KW-0479">Metal-binding</keyword>
<dbReference type="EC" id="4.6.1.1" evidence="3"/>
<evidence type="ECO:0000313" key="15">
    <source>
        <dbReference type="RefSeq" id="XP_023168183.2"/>
    </source>
</evidence>
<name>A0A6J1LW60_DROHY</name>
<keyword evidence="6" id="KW-0547">Nucleotide-binding</keyword>
<feature type="domain" description="Guanylate cyclase" evidence="13">
    <location>
        <begin position="832"/>
        <end position="1013"/>
    </location>
</feature>
<dbReference type="FunFam" id="3.30.70.1230:FF:000024">
    <property type="entry name" value="ACXA, isoform A"/>
    <property type="match status" value="1"/>
</dbReference>
<feature type="transmembrane region" description="Helical" evidence="12">
    <location>
        <begin position="593"/>
        <end position="614"/>
    </location>
</feature>
<keyword evidence="9 12" id="KW-1133">Transmembrane helix</keyword>
<comment type="subcellular location">
    <subcellularLocation>
        <location evidence="2">Membrane</location>
        <topology evidence="2">Multi-pass membrane protein</topology>
    </subcellularLocation>
</comment>
<dbReference type="Pfam" id="PF00211">
    <property type="entry name" value="Guanylate_cyc"/>
    <property type="match status" value="2"/>
</dbReference>
<keyword evidence="14" id="KW-1185">Reference proteome</keyword>
<evidence type="ECO:0000259" key="13">
    <source>
        <dbReference type="PROSITE" id="PS50125"/>
    </source>
</evidence>
<dbReference type="RefSeq" id="XP_023168183.2">
    <property type="nucleotide sequence ID" value="XM_023312415.2"/>
</dbReference>
<accession>A0A6J1LW60</accession>
<keyword evidence="11" id="KW-0456">Lyase</keyword>
<gene>
    <name evidence="15" type="primary">LOC111597616</name>
</gene>
<sequence length="1078" mass="125049">MNTDDSGPCRLNFRTDALWERTYLKRRCVELNIEKEYDLYARRLCINHLAVFFLVHSAVNLIKCILLLVTCEHLEFIYIDVLIYLLSAIFTVLALSINFYETFVSNNKWIAYVTSAVGAAVIVIADVIIFTYHDFKDDWIVLPFYDTYVLYVIYVYFPIPSLKAPFILASFAAFIYLIIIYFHITDNEFFNLQKPRYMMVELLYFICCHLIGLFYRLLNEITVRSSFLDRHQFVMEEIWLRQAHNQEMQLLYGILPPDMARPLQKEIRTRITQFEKTPEQFQTMFLKGGVMAVELHPDVTILYADVVNYTHLTTTLTVHSLVALLHDLYGRFDFAANDLNVQRIKFLGDCYYCVAGLTMPEPEHAKYCIELAHIMIAHIREVRSNRNLDIDMRIGVHSGSLMAGVMGAAKLQYDVWGTDVIIAGILESTGRPGHIHISERTRTMLCDKTYELLPGPEMAREHPFLQSKNIKTFLIAAIDIKVDLSNTIPMQGPPTPSVLHKTAQEELRIEFEKLPVGSFDIKKNGKHSTKRATSRPEIGLIFLHFRDCQVELDYITQTDFMLRYSVLLAWFVGLFLLYLQVVNINNKTAVNMHMLDIDITVMLVLTTPVLILWYKKLCYWRYGYVRHIFSRVSCLIFRTAEFIQSSLLIRLCIYVNMIVCYFWIIFQVLHSCDYDEFQLQLIESKLYHYEMDRYDCFYPWDLTNMVSLMIGLSILFTRIPWIVKVILSVMEGTTYMCVMIIQFGYVINRSSTTNPYFPPVYAHGFKILTTLGCLYFMERQAEFNNKVNFNWKLELLKKQNDAVNTNKSITILLQNILPIHVVNIYLSSLAKHQLYAENYQMVAVMFATLHDFKMDVGNLRILNEIITEFDKILYLYREDYLVEKIKIVGCTYMAACGLDPRFMGRINGRRRTNASIIREVARAQNFLASSIIGDIEPIPNEEVVFILTTFALDLMRTLYTWGNVYRNITDRSQFAGNMSIGISCGEVMAGVVGASQVHYDIWGTPVNMASRMDSTGVSGNIHVCQETAYILRKFGIECDYRGKTFVKGLGILPTYFVGIDENHEFKEVRDRYSSVNFM</sequence>
<protein>
    <recommendedName>
        <fullName evidence="3">adenylate cyclase</fullName>
        <ecNumber evidence="3">4.6.1.1</ecNumber>
    </recommendedName>
</protein>
<reference evidence="15" key="1">
    <citation type="submission" date="2025-08" db="UniProtKB">
        <authorList>
            <consortium name="RefSeq"/>
        </authorList>
    </citation>
    <scope>IDENTIFICATION</scope>
    <source>
        <strain evidence="15">15085-1641.00</strain>
        <tissue evidence="15">Whole body</tissue>
    </source>
</reference>
<evidence type="ECO:0000256" key="5">
    <source>
        <dbReference type="ARBA" id="ARBA00022723"/>
    </source>
</evidence>
<feature type="domain" description="Guanylate cyclase" evidence="13">
    <location>
        <begin position="300"/>
        <end position="427"/>
    </location>
</feature>
<feature type="transmembrane region" description="Helical" evidence="12">
    <location>
        <begin position="76"/>
        <end position="97"/>
    </location>
</feature>
<feature type="transmembrane region" description="Helical" evidence="12">
    <location>
        <begin position="647"/>
        <end position="666"/>
    </location>
</feature>
<dbReference type="GeneID" id="111597616"/>
<dbReference type="SUPFAM" id="SSF55073">
    <property type="entry name" value="Nucleotide cyclase"/>
    <property type="match status" value="2"/>
</dbReference>
<dbReference type="CDD" id="cd07302">
    <property type="entry name" value="CHD"/>
    <property type="match status" value="2"/>
</dbReference>
<evidence type="ECO:0000256" key="1">
    <source>
        <dbReference type="ARBA" id="ARBA00001593"/>
    </source>
</evidence>
<dbReference type="GO" id="GO:0035556">
    <property type="term" value="P:intracellular signal transduction"/>
    <property type="evidence" value="ECO:0007669"/>
    <property type="project" value="InterPro"/>
</dbReference>
<dbReference type="GO" id="GO:0009190">
    <property type="term" value="P:cyclic nucleotide biosynthetic process"/>
    <property type="evidence" value="ECO:0007669"/>
    <property type="project" value="InterPro"/>
</dbReference>
<proteinExistence type="predicted"/>
<dbReference type="PANTHER" id="PTHR45627">
    <property type="entry name" value="ADENYLATE CYCLASE TYPE 1"/>
    <property type="match status" value="1"/>
</dbReference>
<feature type="transmembrane region" description="Helical" evidence="12">
    <location>
        <begin position="139"/>
        <end position="157"/>
    </location>
</feature>
<evidence type="ECO:0000256" key="11">
    <source>
        <dbReference type="ARBA" id="ARBA00023239"/>
    </source>
</evidence>
<dbReference type="PROSITE" id="PS50125">
    <property type="entry name" value="GUANYLATE_CYCLASE_2"/>
    <property type="match status" value="2"/>
</dbReference>
<dbReference type="GO" id="GO:0004016">
    <property type="term" value="F:adenylate cyclase activity"/>
    <property type="evidence" value="ECO:0007669"/>
    <property type="project" value="UniProtKB-EC"/>
</dbReference>
<evidence type="ECO:0000256" key="4">
    <source>
        <dbReference type="ARBA" id="ARBA00022692"/>
    </source>
</evidence>
<feature type="transmembrane region" description="Helical" evidence="12">
    <location>
        <begin position="697"/>
        <end position="716"/>
    </location>
</feature>
<dbReference type="GO" id="GO:0007189">
    <property type="term" value="P:adenylate cyclase-activating G protein-coupled receptor signaling pathway"/>
    <property type="evidence" value="ECO:0007669"/>
    <property type="project" value="TreeGrafter"/>
</dbReference>
<dbReference type="Proteomes" id="UP000504633">
    <property type="component" value="Unplaced"/>
</dbReference>
<feature type="transmembrane region" description="Helical" evidence="12">
    <location>
        <begin position="109"/>
        <end position="133"/>
    </location>
</feature>
<feature type="transmembrane region" description="Helical" evidence="12">
    <location>
        <begin position="561"/>
        <end position="581"/>
    </location>
</feature>
<feature type="transmembrane region" description="Helical" evidence="12">
    <location>
        <begin position="164"/>
        <end position="184"/>
    </location>
</feature>
<evidence type="ECO:0000256" key="7">
    <source>
        <dbReference type="ARBA" id="ARBA00022840"/>
    </source>
</evidence>
<dbReference type="GO" id="GO:0046872">
    <property type="term" value="F:metal ion binding"/>
    <property type="evidence" value="ECO:0007669"/>
    <property type="project" value="UniProtKB-KW"/>
</dbReference>
<evidence type="ECO:0000256" key="10">
    <source>
        <dbReference type="ARBA" id="ARBA00023136"/>
    </source>
</evidence>
<feature type="transmembrane region" description="Helical" evidence="12">
    <location>
        <begin position="196"/>
        <end position="218"/>
    </location>
</feature>
<dbReference type="GO" id="GO:0005524">
    <property type="term" value="F:ATP binding"/>
    <property type="evidence" value="ECO:0007669"/>
    <property type="project" value="UniProtKB-KW"/>
</dbReference>
<evidence type="ECO:0000256" key="2">
    <source>
        <dbReference type="ARBA" id="ARBA00004141"/>
    </source>
</evidence>
<keyword evidence="8" id="KW-0460">Magnesium</keyword>
<dbReference type="InterPro" id="IPR029787">
    <property type="entry name" value="Nucleotide_cyclase"/>
</dbReference>
<evidence type="ECO:0000256" key="8">
    <source>
        <dbReference type="ARBA" id="ARBA00022842"/>
    </source>
</evidence>
<feature type="transmembrane region" description="Helical" evidence="12">
    <location>
        <begin position="49"/>
        <end position="70"/>
    </location>
</feature>
<dbReference type="Gene3D" id="3.30.70.1230">
    <property type="entry name" value="Nucleotide cyclase"/>
    <property type="match status" value="2"/>
</dbReference>
<dbReference type="SMART" id="SM00044">
    <property type="entry name" value="CYCc"/>
    <property type="match status" value="2"/>
</dbReference>
<dbReference type="AlphaFoldDB" id="A0A6J1LW60"/>
<evidence type="ECO:0000256" key="12">
    <source>
        <dbReference type="SAM" id="Phobius"/>
    </source>
</evidence>
<comment type="catalytic activity">
    <reaction evidence="1">
        <text>ATP = 3',5'-cyclic AMP + diphosphate</text>
        <dbReference type="Rhea" id="RHEA:15389"/>
        <dbReference type="ChEBI" id="CHEBI:30616"/>
        <dbReference type="ChEBI" id="CHEBI:33019"/>
        <dbReference type="ChEBI" id="CHEBI:58165"/>
        <dbReference type="EC" id="4.6.1.1"/>
    </reaction>
</comment>
<keyword evidence="4 12" id="KW-0812">Transmembrane</keyword>
<organism evidence="14 15">
    <name type="scientific">Drosophila hydei</name>
    <name type="common">Fruit fly</name>
    <dbReference type="NCBI Taxonomy" id="7224"/>
    <lineage>
        <taxon>Eukaryota</taxon>
        <taxon>Metazoa</taxon>
        <taxon>Ecdysozoa</taxon>
        <taxon>Arthropoda</taxon>
        <taxon>Hexapoda</taxon>
        <taxon>Insecta</taxon>
        <taxon>Pterygota</taxon>
        <taxon>Neoptera</taxon>
        <taxon>Endopterygota</taxon>
        <taxon>Diptera</taxon>
        <taxon>Brachycera</taxon>
        <taxon>Muscomorpha</taxon>
        <taxon>Ephydroidea</taxon>
        <taxon>Drosophilidae</taxon>
        <taxon>Drosophila</taxon>
    </lineage>
</organism>
<dbReference type="OMA" id="WYMYASS"/>
<dbReference type="GO" id="GO:0005886">
    <property type="term" value="C:plasma membrane"/>
    <property type="evidence" value="ECO:0007669"/>
    <property type="project" value="TreeGrafter"/>
</dbReference>
<dbReference type="KEGG" id="dhe:111597616"/>
<dbReference type="InterPro" id="IPR001054">
    <property type="entry name" value="A/G_cyclase"/>
</dbReference>
<dbReference type="PANTHER" id="PTHR45627:SF23">
    <property type="entry name" value="AT30656P-RELATED"/>
    <property type="match status" value="1"/>
</dbReference>
<evidence type="ECO:0000313" key="14">
    <source>
        <dbReference type="Proteomes" id="UP000504633"/>
    </source>
</evidence>